<gene>
    <name evidence="2" type="ORF">H4219_000953</name>
</gene>
<evidence type="ECO:0000313" key="3">
    <source>
        <dbReference type="Proteomes" id="UP001150538"/>
    </source>
</evidence>
<comment type="caution">
    <text evidence="2">The sequence shown here is derived from an EMBL/GenBank/DDBJ whole genome shotgun (WGS) entry which is preliminary data.</text>
</comment>
<keyword evidence="3" id="KW-1185">Reference proteome</keyword>
<evidence type="ECO:0000256" key="1">
    <source>
        <dbReference type="SAM" id="MobiDB-lite"/>
    </source>
</evidence>
<dbReference type="AlphaFoldDB" id="A0A9W8A4T1"/>
<feature type="region of interest" description="Disordered" evidence="1">
    <location>
        <begin position="512"/>
        <end position="550"/>
    </location>
</feature>
<feature type="region of interest" description="Disordered" evidence="1">
    <location>
        <begin position="391"/>
        <end position="459"/>
    </location>
</feature>
<feature type="compositionally biased region" description="Low complexity" evidence="1">
    <location>
        <begin position="593"/>
        <end position="606"/>
    </location>
</feature>
<feature type="compositionally biased region" description="Polar residues" evidence="1">
    <location>
        <begin position="682"/>
        <end position="702"/>
    </location>
</feature>
<name>A0A9W8A4T1_9FUNG</name>
<feature type="region of interest" description="Disordered" evidence="1">
    <location>
        <begin position="663"/>
        <end position="702"/>
    </location>
</feature>
<feature type="region of interest" description="Disordered" evidence="1">
    <location>
        <begin position="591"/>
        <end position="641"/>
    </location>
</feature>
<organism evidence="2 3">
    <name type="scientific">Mycoemilia scoparia</name>
    <dbReference type="NCBI Taxonomy" id="417184"/>
    <lineage>
        <taxon>Eukaryota</taxon>
        <taxon>Fungi</taxon>
        <taxon>Fungi incertae sedis</taxon>
        <taxon>Zoopagomycota</taxon>
        <taxon>Kickxellomycotina</taxon>
        <taxon>Kickxellomycetes</taxon>
        <taxon>Kickxellales</taxon>
        <taxon>Kickxellaceae</taxon>
        <taxon>Mycoemilia</taxon>
    </lineage>
</organism>
<feature type="region of interest" description="Disordered" evidence="1">
    <location>
        <begin position="271"/>
        <end position="293"/>
    </location>
</feature>
<dbReference type="EMBL" id="JANBPU010000007">
    <property type="protein sequence ID" value="KAJ1921094.1"/>
    <property type="molecule type" value="Genomic_DNA"/>
</dbReference>
<protein>
    <submittedName>
        <fullName evidence="2">Uncharacterized protein</fullName>
    </submittedName>
</protein>
<accession>A0A9W8A4T1</accession>
<feature type="compositionally biased region" description="Polar residues" evidence="1">
    <location>
        <begin position="445"/>
        <end position="458"/>
    </location>
</feature>
<feature type="compositionally biased region" description="Low complexity" evidence="1">
    <location>
        <begin position="671"/>
        <end position="681"/>
    </location>
</feature>
<dbReference type="Proteomes" id="UP001150538">
    <property type="component" value="Unassembled WGS sequence"/>
</dbReference>
<proteinExistence type="predicted"/>
<sequence length="702" mass="78706">MSASTMVSPKSPATSFSRSYLRMDSSPKSLFEAKRRKLDLEAEALSKRELPEYLILERKAEVRWEERTRKIKLMMQLMCHQRELHKSEAVRRINGSYIESKAKIRQAMLASCHRRLHELRRTHSKLVSSRAQREKEEELERLKIQSEAGSAQNIPTQSQDSAFYDKDTTTTTTENASANGYLHNALAPPAAGAAMVPASGEGGHEGVLGAADNRHPAQPYGSSAPIEQRRSPEIPAYSNQFSRPTAYSPVTCEAPYGQPAYYSEAPHEGRRHTAANDYDGYASSSTQHYRSEERPPAYYPAAIEEQAYMDRNGVPPVLPPVPANEHHRHYYAQEQYPEERISSSYRQPAADGRPYVNGHVWEAEQHRSRPTNYVSDRDQAPQPQYEQGYYEHQAQPPADGSYAESRPNGYVPNGYYSRPGTPEFSRSARQGYSRQHHNQGYDEPTASQAIGVPSSTYYQDGRYTDRYQYHQPPPTAHEAVAKNSIDSGYQQQQHHYGGHTDQDSVTEIRRSWNEGGAGSDYHRQPPLPSHTAAAVYHAPPPPEPDRLKTPQALPVLPSIHSMISRDYSSSAPRSNRDPDALPVVSLPPIMASQQQQGHQYHQLPHAYPSPHPPAPISRSSAPHHHPHQHQLAGGVDASPVAPLHRPQAVDIPKIPSISMLLAKDTQPPPSLLQQPSQTTTPHSQNYHHYNPNSHIPYSSSRY</sequence>
<evidence type="ECO:0000313" key="2">
    <source>
        <dbReference type="EMBL" id="KAJ1921094.1"/>
    </source>
</evidence>
<reference evidence="2" key="1">
    <citation type="submission" date="2022-07" db="EMBL/GenBank/DDBJ databases">
        <title>Phylogenomic reconstructions and comparative analyses of Kickxellomycotina fungi.</title>
        <authorList>
            <person name="Reynolds N.K."/>
            <person name="Stajich J.E."/>
            <person name="Barry K."/>
            <person name="Grigoriev I.V."/>
            <person name="Crous P."/>
            <person name="Smith M.E."/>
        </authorList>
    </citation>
    <scope>NUCLEOTIDE SEQUENCE</scope>
    <source>
        <strain evidence="2">NBRC 100468</strain>
    </source>
</reference>